<keyword evidence="13 19" id="KW-0472">Membrane</keyword>
<proteinExistence type="inferred from homology"/>
<evidence type="ECO:0000256" key="16">
    <source>
        <dbReference type="ARBA" id="ARBA00032853"/>
    </source>
</evidence>
<keyword evidence="10 19" id="KW-0812">Transmembrane</keyword>
<comment type="cofactor">
    <cofactor evidence="1 19">
        <name>Mg(2+)</name>
        <dbReference type="ChEBI" id="CHEBI:18420"/>
    </cofactor>
</comment>
<dbReference type="PANTHER" id="PTHR34148:SF1">
    <property type="entry name" value="ADENOSYLCOBINAMIDE-GDP RIBAZOLETRANSFERASE"/>
    <property type="match status" value="1"/>
</dbReference>
<organism evidence="20 21">
    <name type="scientific">Piscinibacterium candidicorallinum</name>
    <dbReference type="NCBI Taxonomy" id="1793872"/>
    <lineage>
        <taxon>Bacteria</taxon>
        <taxon>Pseudomonadati</taxon>
        <taxon>Pseudomonadota</taxon>
        <taxon>Betaproteobacteria</taxon>
        <taxon>Burkholderiales</taxon>
        <taxon>Piscinibacterium</taxon>
    </lineage>
</organism>
<comment type="pathway">
    <text evidence="3 19">Cofactor biosynthesis; adenosylcobalamin biosynthesis; adenosylcobalamin from cob(II)yrinate a,c-diamide: step 7/7.</text>
</comment>
<dbReference type="PANTHER" id="PTHR34148">
    <property type="entry name" value="ADENOSYLCOBINAMIDE-GDP RIBAZOLETRANSFERASE"/>
    <property type="match status" value="1"/>
</dbReference>
<comment type="catalytic activity">
    <reaction evidence="17 19">
        <text>alpha-ribazole + adenosylcob(III)inamide-GDP = adenosylcob(III)alamin + GMP + H(+)</text>
        <dbReference type="Rhea" id="RHEA:16049"/>
        <dbReference type="ChEBI" id="CHEBI:10329"/>
        <dbReference type="ChEBI" id="CHEBI:15378"/>
        <dbReference type="ChEBI" id="CHEBI:18408"/>
        <dbReference type="ChEBI" id="CHEBI:58115"/>
        <dbReference type="ChEBI" id="CHEBI:60487"/>
        <dbReference type="EC" id="2.7.8.26"/>
    </reaction>
</comment>
<evidence type="ECO:0000256" key="17">
    <source>
        <dbReference type="ARBA" id="ARBA00048623"/>
    </source>
</evidence>
<dbReference type="Pfam" id="PF02654">
    <property type="entry name" value="CobS"/>
    <property type="match status" value="1"/>
</dbReference>
<dbReference type="EC" id="2.7.8.26" evidence="5 19"/>
<evidence type="ECO:0000256" key="1">
    <source>
        <dbReference type="ARBA" id="ARBA00001946"/>
    </source>
</evidence>
<evidence type="ECO:0000256" key="13">
    <source>
        <dbReference type="ARBA" id="ARBA00023136"/>
    </source>
</evidence>
<evidence type="ECO:0000256" key="6">
    <source>
        <dbReference type="ARBA" id="ARBA00015850"/>
    </source>
</evidence>
<dbReference type="NCBIfam" id="TIGR00317">
    <property type="entry name" value="cobS"/>
    <property type="match status" value="1"/>
</dbReference>
<evidence type="ECO:0000313" key="21">
    <source>
        <dbReference type="Proteomes" id="UP001595556"/>
    </source>
</evidence>
<reference evidence="21" key="1">
    <citation type="journal article" date="2019" name="Int. J. Syst. Evol. Microbiol.">
        <title>The Global Catalogue of Microorganisms (GCM) 10K type strain sequencing project: providing services to taxonomists for standard genome sequencing and annotation.</title>
        <authorList>
            <consortium name="The Broad Institute Genomics Platform"/>
            <consortium name="The Broad Institute Genome Sequencing Center for Infectious Disease"/>
            <person name="Wu L."/>
            <person name="Ma J."/>
        </authorList>
    </citation>
    <scope>NUCLEOTIDE SEQUENCE [LARGE SCALE GENOMIC DNA]</scope>
    <source>
        <strain evidence="21">KCTC 52168</strain>
    </source>
</reference>
<keyword evidence="8 19" id="KW-0169">Cobalamin biosynthesis</keyword>
<evidence type="ECO:0000256" key="4">
    <source>
        <dbReference type="ARBA" id="ARBA00010561"/>
    </source>
</evidence>
<evidence type="ECO:0000256" key="9">
    <source>
        <dbReference type="ARBA" id="ARBA00022679"/>
    </source>
</evidence>
<evidence type="ECO:0000256" key="8">
    <source>
        <dbReference type="ARBA" id="ARBA00022573"/>
    </source>
</evidence>
<feature type="transmembrane region" description="Helical" evidence="19">
    <location>
        <begin position="71"/>
        <end position="88"/>
    </location>
</feature>
<evidence type="ECO:0000256" key="19">
    <source>
        <dbReference type="HAMAP-Rule" id="MF_00719"/>
    </source>
</evidence>
<evidence type="ECO:0000256" key="2">
    <source>
        <dbReference type="ARBA" id="ARBA00004651"/>
    </source>
</evidence>
<keyword evidence="9 19" id="KW-0808">Transferase</keyword>
<evidence type="ECO:0000256" key="18">
    <source>
        <dbReference type="ARBA" id="ARBA00049504"/>
    </source>
</evidence>
<dbReference type="RefSeq" id="WP_377304554.1">
    <property type="nucleotide sequence ID" value="NZ_CP180191.1"/>
</dbReference>
<keyword evidence="21" id="KW-1185">Reference proteome</keyword>
<feature type="transmembrane region" description="Helical" evidence="19">
    <location>
        <begin position="46"/>
        <end position="64"/>
    </location>
</feature>
<evidence type="ECO:0000256" key="11">
    <source>
        <dbReference type="ARBA" id="ARBA00022842"/>
    </source>
</evidence>
<evidence type="ECO:0000256" key="10">
    <source>
        <dbReference type="ARBA" id="ARBA00022692"/>
    </source>
</evidence>
<keyword evidence="11 19" id="KW-0460">Magnesium</keyword>
<comment type="caution">
    <text evidence="20">The sequence shown here is derived from an EMBL/GenBank/DDBJ whole genome shotgun (WGS) entry which is preliminary data.</text>
</comment>
<protein>
    <recommendedName>
        <fullName evidence="6 19">Adenosylcobinamide-GDP ribazoletransferase</fullName>
        <ecNumber evidence="5 19">2.7.8.26</ecNumber>
    </recommendedName>
    <alternativeName>
        <fullName evidence="16 19">Cobalamin synthase</fullName>
    </alternativeName>
    <alternativeName>
        <fullName evidence="15 19">Cobalamin-5'-phosphate synthase</fullName>
    </alternativeName>
</protein>
<dbReference type="InterPro" id="IPR003805">
    <property type="entry name" value="CobS"/>
</dbReference>
<comment type="catalytic activity">
    <reaction evidence="18 19">
        <text>alpha-ribazole 5'-phosphate + adenosylcob(III)inamide-GDP = adenosylcob(III)alamin 5'-phosphate + GMP + H(+)</text>
        <dbReference type="Rhea" id="RHEA:23560"/>
        <dbReference type="ChEBI" id="CHEBI:15378"/>
        <dbReference type="ChEBI" id="CHEBI:57918"/>
        <dbReference type="ChEBI" id="CHEBI:58115"/>
        <dbReference type="ChEBI" id="CHEBI:60487"/>
        <dbReference type="ChEBI" id="CHEBI:60493"/>
        <dbReference type="EC" id="2.7.8.26"/>
    </reaction>
</comment>
<feature type="transmembrane region" description="Helical" evidence="19">
    <location>
        <begin position="221"/>
        <end position="239"/>
    </location>
</feature>
<sequence length="278" mass="28585">MRHELRLCAVALQFLTRIPVPAHWLGGTASEPAWDAAWLNACVRYFPLVGALVGTCGALVLAGAQALLPPAAAALVAVMAMIWLTGAFHEDGLADTFDALGGSVSRTRALEIMKDSRIGTYGALALGTVTALRVAVLAALLAHGLLLSCVALIVAHAVSRMASLVVMVSLPYAGDAEHAKAKPLATQVPLAQLGWGALVLVIVLLAVAAGAAWLGPLAPNGVAMLGVLLGTSLLVAGLMRRWLRQRLGGYTGDTLGATQQLSEVAGLTVMLAGLRLLA</sequence>
<gene>
    <name evidence="19 20" type="primary">cobS</name>
    <name evidence="20" type="ORF">ACFOEN_12875</name>
</gene>
<comment type="similarity">
    <text evidence="4 19">Belongs to the CobS family.</text>
</comment>
<comment type="subcellular location">
    <subcellularLocation>
        <location evidence="2 19">Cell membrane</location>
        <topology evidence="2 19">Multi-pass membrane protein</topology>
    </subcellularLocation>
</comment>
<evidence type="ECO:0000256" key="14">
    <source>
        <dbReference type="ARBA" id="ARBA00025228"/>
    </source>
</evidence>
<evidence type="ECO:0000256" key="3">
    <source>
        <dbReference type="ARBA" id="ARBA00004663"/>
    </source>
</evidence>
<accession>A0ABV7H3L1</accession>
<name>A0ABV7H3L1_9BURK</name>
<feature type="transmembrane region" description="Helical" evidence="19">
    <location>
        <begin position="193"/>
        <end position="215"/>
    </location>
</feature>
<dbReference type="EMBL" id="JBHRTI010000007">
    <property type="protein sequence ID" value="MFC3148518.1"/>
    <property type="molecule type" value="Genomic_DNA"/>
</dbReference>
<evidence type="ECO:0000256" key="15">
    <source>
        <dbReference type="ARBA" id="ARBA00032605"/>
    </source>
</evidence>
<dbReference type="HAMAP" id="MF_00719">
    <property type="entry name" value="CobS"/>
    <property type="match status" value="1"/>
</dbReference>
<keyword evidence="7 19" id="KW-1003">Cell membrane</keyword>
<evidence type="ECO:0000313" key="20">
    <source>
        <dbReference type="EMBL" id="MFC3148518.1"/>
    </source>
</evidence>
<dbReference type="Proteomes" id="UP001595556">
    <property type="component" value="Unassembled WGS sequence"/>
</dbReference>
<keyword evidence="12 19" id="KW-1133">Transmembrane helix</keyword>
<dbReference type="GO" id="GO:0051073">
    <property type="term" value="F:adenosylcobinamide-GDP ribazoletransferase activity"/>
    <property type="evidence" value="ECO:0007669"/>
    <property type="project" value="UniProtKB-EC"/>
</dbReference>
<evidence type="ECO:0000256" key="5">
    <source>
        <dbReference type="ARBA" id="ARBA00013200"/>
    </source>
</evidence>
<evidence type="ECO:0000256" key="12">
    <source>
        <dbReference type="ARBA" id="ARBA00022989"/>
    </source>
</evidence>
<evidence type="ECO:0000256" key="7">
    <source>
        <dbReference type="ARBA" id="ARBA00022475"/>
    </source>
</evidence>
<comment type="function">
    <text evidence="14 19">Joins adenosylcobinamide-GDP and alpha-ribazole to generate adenosylcobalamin (Ado-cobalamin). Also synthesizes adenosylcobalamin 5'-phosphate from adenosylcobinamide-GDP and alpha-ribazole 5'-phosphate.</text>
</comment>